<dbReference type="SMART" id="SM00533">
    <property type="entry name" value="MUTSd"/>
    <property type="match status" value="1"/>
</dbReference>
<dbReference type="SUPFAM" id="SSF48334">
    <property type="entry name" value="DNA repair protein MutS, domain III"/>
    <property type="match status" value="1"/>
</dbReference>
<dbReference type="PANTHER" id="PTHR48466">
    <property type="entry name" value="OS10G0509000 PROTEIN-RELATED"/>
    <property type="match status" value="1"/>
</dbReference>
<keyword evidence="2" id="KW-1133">Transmembrane helix</keyword>
<feature type="transmembrane region" description="Helical" evidence="2">
    <location>
        <begin position="20"/>
        <end position="40"/>
    </location>
</feature>
<keyword evidence="2" id="KW-0812">Transmembrane</keyword>
<dbReference type="GO" id="GO:0006298">
    <property type="term" value="P:mismatch repair"/>
    <property type="evidence" value="ECO:0007669"/>
    <property type="project" value="InterPro"/>
</dbReference>
<keyword evidence="2" id="KW-0472">Membrane</keyword>
<dbReference type="Proteomes" id="UP001372338">
    <property type="component" value="Unassembled WGS sequence"/>
</dbReference>
<proteinExistence type="predicted"/>
<keyword evidence="1" id="KW-0175">Coiled coil</keyword>
<dbReference type="GO" id="GO:0140664">
    <property type="term" value="F:ATP-dependent DNA damage sensor activity"/>
    <property type="evidence" value="ECO:0007669"/>
    <property type="project" value="InterPro"/>
</dbReference>
<evidence type="ECO:0000256" key="1">
    <source>
        <dbReference type="SAM" id="Coils"/>
    </source>
</evidence>
<sequence>MSLIEKEKKKKRGTFHSGYCCSSILQLLLLLIMILCNLWNPFPIKTLSTSTSISISPFPITIHIHTHSRFHQQTISLSLSLSFSPSPPSSPIHHDTLRVLEWDKLCDLVASFATTSLGRQALIHQLCSLHQTYHQSLALLSETNAAVEINKHGGCRLHFAHLDSMLVKTAIQRARRSTPVNGYEARAIVALLLCAETLQGDLKAAIKEDKDWYSRFMPLTEVILEFVINRSLVRMIEQVIDDDGSVKDSASPALKQSRQQVQVLERKIQQLMENLIRNEKSETSILEVNNIDGRWCIRMDSGHKTSFKGLLLSSGSGVGSTIEPLSAVPLNDELQRARYLVAKAESDVLLALTQKMQLDLDDIEKILNSLVHLDVINARATYGLSFGGSNPNIFLPDRNDSSTSEALTKNDNPYGLSPNNREWTLYLPKAYHPLLLQRHRENLKKDKKGLAPSVKSQRTQSYCFIHYESFSPLFGDVEGMVSIPGLSPPIFVKGMTCLLSVILWPFSIEMFKEKAILILL</sequence>
<evidence type="ECO:0000259" key="3">
    <source>
        <dbReference type="SMART" id="SM00533"/>
    </source>
</evidence>
<dbReference type="AlphaFoldDB" id="A0AAN9FJV8"/>
<name>A0AAN9FJV8_CROPI</name>
<protein>
    <recommendedName>
        <fullName evidence="3">DNA mismatch repair protein MutS core domain-containing protein</fullName>
    </recommendedName>
</protein>
<evidence type="ECO:0000313" key="5">
    <source>
        <dbReference type="Proteomes" id="UP001372338"/>
    </source>
</evidence>
<dbReference type="InterPro" id="IPR007696">
    <property type="entry name" value="DNA_mismatch_repair_MutS_core"/>
</dbReference>
<dbReference type="GO" id="GO:0030983">
    <property type="term" value="F:mismatched DNA binding"/>
    <property type="evidence" value="ECO:0007669"/>
    <property type="project" value="InterPro"/>
</dbReference>
<accession>A0AAN9FJV8</accession>
<dbReference type="InterPro" id="IPR036187">
    <property type="entry name" value="DNA_mismatch_repair_MutS_sf"/>
</dbReference>
<gene>
    <name evidence="4" type="ORF">RIF29_17053</name>
</gene>
<evidence type="ECO:0000256" key="2">
    <source>
        <dbReference type="SAM" id="Phobius"/>
    </source>
</evidence>
<organism evidence="4 5">
    <name type="scientific">Crotalaria pallida</name>
    <name type="common">Smooth rattlebox</name>
    <name type="synonym">Crotalaria striata</name>
    <dbReference type="NCBI Taxonomy" id="3830"/>
    <lineage>
        <taxon>Eukaryota</taxon>
        <taxon>Viridiplantae</taxon>
        <taxon>Streptophyta</taxon>
        <taxon>Embryophyta</taxon>
        <taxon>Tracheophyta</taxon>
        <taxon>Spermatophyta</taxon>
        <taxon>Magnoliopsida</taxon>
        <taxon>eudicotyledons</taxon>
        <taxon>Gunneridae</taxon>
        <taxon>Pentapetalae</taxon>
        <taxon>rosids</taxon>
        <taxon>fabids</taxon>
        <taxon>Fabales</taxon>
        <taxon>Fabaceae</taxon>
        <taxon>Papilionoideae</taxon>
        <taxon>50 kb inversion clade</taxon>
        <taxon>genistoids sensu lato</taxon>
        <taxon>core genistoids</taxon>
        <taxon>Crotalarieae</taxon>
        <taxon>Crotalaria</taxon>
    </lineage>
</organism>
<reference evidence="4 5" key="1">
    <citation type="submission" date="2024-01" db="EMBL/GenBank/DDBJ databases">
        <title>The genomes of 5 underutilized Papilionoideae crops provide insights into root nodulation and disease resistanc.</title>
        <authorList>
            <person name="Yuan L."/>
        </authorList>
    </citation>
    <scope>NUCLEOTIDE SEQUENCE [LARGE SCALE GENOMIC DNA]</scope>
    <source>
        <strain evidence="4">ZHUSHIDOU_FW_LH</strain>
        <tissue evidence="4">Leaf</tissue>
    </source>
</reference>
<dbReference type="EMBL" id="JAYWIO010000003">
    <property type="protein sequence ID" value="KAK7275926.1"/>
    <property type="molecule type" value="Genomic_DNA"/>
</dbReference>
<evidence type="ECO:0000313" key="4">
    <source>
        <dbReference type="EMBL" id="KAK7275926.1"/>
    </source>
</evidence>
<feature type="coiled-coil region" evidence="1">
    <location>
        <begin position="254"/>
        <end position="281"/>
    </location>
</feature>
<comment type="caution">
    <text evidence="4">The sequence shown here is derived from an EMBL/GenBank/DDBJ whole genome shotgun (WGS) entry which is preliminary data.</text>
</comment>
<dbReference type="GO" id="GO:0005524">
    <property type="term" value="F:ATP binding"/>
    <property type="evidence" value="ECO:0007669"/>
    <property type="project" value="InterPro"/>
</dbReference>
<dbReference type="PANTHER" id="PTHR48466:SF2">
    <property type="entry name" value="OS10G0509000 PROTEIN"/>
    <property type="match status" value="1"/>
</dbReference>
<dbReference type="InterPro" id="IPR045076">
    <property type="entry name" value="MutS"/>
</dbReference>
<keyword evidence="5" id="KW-1185">Reference proteome</keyword>
<feature type="domain" description="DNA mismatch repair protein MutS core" evidence="3">
    <location>
        <begin position="100"/>
        <end position="438"/>
    </location>
</feature>